<keyword evidence="4" id="KW-1185">Reference proteome</keyword>
<dbReference type="STRING" id="460265.Mnod_4695"/>
<feature type="compositionally biased region" description="Basic and acidic residues" evidence="1">
    <location>
        <begin position="78"/>
        <end position="92"/>
    </location>
</feature>
<dbReference type="KEGG" id="mno:Mnod_4695"/>
<gene>
    <name evidence="3" type="ordered locus">Mnod_4695</name>
</gene>
<reference evidence="3 4" key="1">
    <citation type="submission" date="2009-01" db="EMBL/GenBank/DDBJ databases">
        <title>Complete sequence of chromosome of Methylobacterium nodulans ORS 2060.</title>
        <authorList>
            <consortium name="US DOE Joint Genome Institute"/>
            <person name="Lucas S."/>
            <person name="Copeland A."/>
            <person name="Lapidus A."/>
            <person name="Glavina del Rio T."/>
            <person name="Dalin E."/>
            <person name="Tice H."/>
            <person name="Bruce D."/>
            <person name="Goodwin L."/>
            <person name="Pitluck S."/>
            <person name="Sims D."/>
            <person name="Brettin T."/>
            <person name="Detter J.C."/>
            <person name="Han C."/>
            <person name="Larimer F."/>
            <person name="Land M."/>
            <person name="Hauser L."/>
            <person name="Kyrpides N."/>
            <person name="Ivanova N."/>
            <person name="Marx C.J."/>
            <person name="Richardson P."/>
        </authorList>
    </citation>
    <scope>NUCLEOTIDE SEQUENCE [LARGE SCALE GENOMIC DNA]</scope>
    <source>
        <strain evidence="4">LMG 21967 / CNCM I-2342 / ORS 2060</strain>
    </source>
</reference>
<keyword evidence="2" id="KW-0472">Membrane</keyword>
<evidence type="ECO:0000313" key="4">
    <source>
        <dbReference type="Proteomes" id="UP000008207"/>
    </source>
</evidence>
<feature type="region of interest" description="Disordered" evidence="1">
    <location>
        <begin position="78"/>
        <end position="108"/>
    </location>
</feature>
<dbReference type="HOGENOM" id="CLU_2193858_0_0_5"/>
<dbReference type="Pfam" id="PF17195">
    <property type="entry name" value="DUF5132"/>
    <property type="match status" value="1"/>
</dbReference>
<evidence type="ECO:0000256" key="1">
    <source>
        <dbReference type="SAM" id="MobiDB-lite"/>
    </source>
</evidence>
<dbReference type="OrthoDB" id="8420303at2"/>
<accession>B8IEI8</accession>
<dbReference type="RefSeq" id="WP_015931195.1">
    <property type="nucleotide sequence ID" value="NC_011894.1"/>
</dbReference>
<dbReference type="EMBL" id="CP001349">
    <property type="protein sequence ID" value="ACL59560.1"/>
    <property type="molecule type" value="Genomic_DNA"/>
</dbReference>
<feature type="transmembrane region" description="Helical" evidence="2">
    <location>
        <begin position="12"/>
        <end position="33"/>
    </location>
</feature>
<dbReference type="Proteomes" id="UP000008207">
    <property type="component" value="Chromosome"/>
</dbReference>
<dbReference type="InterPro" id="IPR033456">
    <property type="entry name" value="DUF5132"/>
</dbReference>
<keyword evidence="2" id="KW-0812">Transmembrane</keyword>
<name>B8IEI8_METNO</name>
<sequence length="108" mass="11478">MALFEDLMKGEGLGLGLGVAVVATLAAPVVLPLMRPLAKGVIKAGLIAYDQGRVALAELNERTGDIVGEARAEIAERAEARAAEAERGGREERRRRRSMTEQPEPAAT</sequence>
<protein>
    <recommendedName>
        <fullName evidence="5">DUF5132 domain-containing protein</fullName>
    </recommendedName>
</protein>
<keyword evidence="2" id="KW-1133">Transmembrane helix</keyword>
<evidence type="ECO:0000256" key="2">
    <source>
        <dbReference type="SAM" id="Phobius"/>
    </source>
</evidence>
<evidence type="ECO:0000313" key="3">
    <source>
        <dbReference type="EMBL" id="ACL59560.1"/>
    </source>
</evidence>
<proteinExistence type="predicted"/>
<evidence type="ECO:0008006" key="5">
    <source>
        <dbReference type="Google" id="ProtNLM"/>
    </source>
</evidence>
<dbReference type="AlphaFoldDB" id="B8IEI8"/>
<organism evidence="3 4">
    <name type="scientific">Methylobacterium nodulans (strain LMG 21967 / CNCM I-2342 / ORS 2060)</name>
    <dbReference type="NCBI Taxonomy" id="460265"/>
    <lineage>
        <taxon>Bacteria</taxon>
        <taxon>Pseudomonadati</taxon>
        <taxon>Pseudomonadota</taxon>
        <taxon>Alphaproteobacteria</taxon>
        <taxon>Hyphomicrobiales</taxon>
        <taxon>Methylobacteriaceae</taxon>
        <taxon>Methylobacterium</taxon>
    </lineage>
</organism>